<proteinExistence type="predicted"/>
<evidence type="ECO:0000256" key="2">
    <source>
        <dbReference type="SAM" id="Phobius"/>
    </source>
</evidence>
<dbReference type="VEuPathDB" id="PlasmoDB:PKNOH_S08506300"/>
<feature type="transmembrane region" description="Helical" evidence="2">
    <location>
        <begin position="256"/>
        <end position="274"/>
    </location>
</feature>
<keyword evidence="2" id="KW-1133">Transmembrane helix</keyword>
<name>A0A1Y3DUB5_PLAKN</name>
<dbReference type="OMA" id="YLNPYYC"/>
<keyword evidence="2" id="KW-0812">Transmembrane</keyword>
<sequence>MLKGLCGGRSSPPVEGTHEGGKKHYRYESLWREQNKGDHIMELCLLERVHADWLSGELGRSYSDEMVADEKSYRKGVTSGEDNQTTVEYYTYELRKEQTKAIIFSANRCFKLFNDGVFLLKVACHCQLGTDTELLNVHRGRVYRVVFIWLICLYITSHFTFHLRKYFIVNVIPQDHHDLFSLFKVFKKVICFQREEISILCFYSRMEKTYIFINKFLEDIPQFFLYLLCFWMNGGDYVLVFLPCVCYWVFYVVMTVFYHGPSCPLVGVMMRLFVSASLAEDAFIEFDAAPTNKFFSLYVATVFSVWSLVALATVPLVGTPWITLIYVQFLAFLLLSMAFLFSFLYFHFGAKQKLYLNPYYCLRSDVEWQNGNQGGTVAVSGAE</sequence>
<dbReference type="VEuPathDB" id="PlasmoDB:PKA1H_040007500"/>
<evidence type="ECO:0000313" key="4">
    <source>
        <dbReference type="Proteomes" id="UP000195012"/>
    </source>
</evidence>
<dbReference type="OrthoDB" id="372615at2759"/>
<dbReference type="AlphaFoldDB" id="A0A1Y3DUB5"/>
<protein>
    <submittedName>
        <fullName evidence="3">Uncharacterized protein</fullName>
    </submittedName>
</protein>
<feature type="transmembrane region" description="Helical" evidence="2">
    <location>
        <begin position="223"/>
        <end position="250"/>
    </location>
</feature>
<dbReference type="Proteomes" id="UP000195012">
    <property type="component" value="Unassembled WGS sequence"/>
</dbReference>
<keyword evidence="2" id="KW-0472">Membrane</keyword>
<comment type="caution">
    <text evidence="3">The sequence shown here is derived from an EMBL/GenBank/DDBJ whole genome shotgun (WGS) entry which is preliminary data.</text>
</comment>
<dbReference type="eggNOG" id="ENOG502SBB3">
    <property type="taxonomic scope" value="Eukaryota"/>
</dbReference>
<dbReference type="EMBL" id="NETL01000022">
    <property type="protein sequence ID" value="OTN66718.1"/>
    <property type="molecule type" value="Genomic_DNA"/>
</dbReference>
<accession>A0A1Y3DUB5</accession>
<feature type="region of interest" description="Disordered" evidence="1">
    <location>
        <begin position="1"/>
        <end position="21"/>
    </location>
</feature>
<reference evidence="3 4" key="1">
    <citation type="submission" date="2017-05" db="EMBL/GenBank/DDBJ databases">
        <title>PacBio assembly of a Plasmodium knowlesi genome sequence with Hi-C correction and manual annotation of the SICAvar gene family.</title>
        <authorList>
            <person name="Lapp S.A."/>
            <person name="Geraldo J.A."/>
            <person name="Chien J.-T."/>
            <person name="Ay F."/>
            <person name="Pakala S.B."/>
            <person name="Batugedara G."/>
            <person name="Humphrey J.C."/>
            <person name="Debarry J.D."/>
            <person name="Le Roch K.G."/>
            <person name="Galinski M.R."/>
            <person name="Kissinger J.C."/>
        </authorList>
    </citation>
    <scope>NUCLEOTIDE SEQUENCE [LARGE SCALE GENOMIC DNA]</scope>
    <source>
        <strain evidence="4">Malayan Strain Pk1 (A+)</strain>
    </source>
</reference>
<feature type="transmembrane region" description="Helical" evidence="2">
    <location>
        <begin position="295"/>
        <end position="318"/>
    </location>
</feature>
<evidence type="ECO:0000256" key="1">
    <source>
        <dbReference type="SAM" id="MobiDB-lite"/>
    </source>
</evidence>
<feature type="transmembrane region" description="Helical" evidence="2">
    <location>
        <begin position="324"/>
        <end position="346"/>
    </location>
</feature>
<organism evidence="3 4">
    <name type="scientific">Plasmodium knowlesi</name>
    <dbReference type="NCBI Taxonomy" id="5850"/>
    <lineage>
        <taxon>Eukaryota</taxon>
        <taxon>Sar</taxon>
        <taxon>Alveolata</taxon>
        <taxon>Apicomplexa</taxon>
        <taxon>Aconoidasida</taxon>
        <taxon>Haemosporida</taxon>
        <taxon>Plasmodiidae</taxon>
        <taxon>Plasmodium</taxon>
        <taxon>Plasmodium (Plasmodium)</taxon>
    </lineage>
</organism>
<gene>
    <name evidence="3" type="ORF">PKNOH_S08506300</name>
</gene>
<evidence type="ECO:0000313" key="3">
    <source>
        <dbReference type="EMBL" id="OTN66718.1"/>
    </source>
</evidence>
<dbReference type="VEuPathDB" id="PlasmoDB:PKNH_0402800"/>
<feature type="transmembrane region" description="Helical" evidence="2">
    <location>
        <begin position="142"/>
        <end position="161"/>
    </location>
</feature>